<evidence type="ECO:0008006" key="3">
    <source>
        <dbReference type="Google" id="ProtNLM"/>
    </source>
</evidence>
<organism evidence="1 2">
    <name type="scientific">Herpetosiphon aurantiacus (strain ATCC 23779 / DSM 785 / 114-95)</name>
    <dbReference type="NCBI Taxonomy" id="316274"/>
    <lineage>
        <taxon>Bacteria</taxon>
        <taxon>Bacillati</taxon>
        <taxon>Chloroflexota</taxon>
        <taxon>Chloroflexia</taxon>
        <taxon>Herpetosiphonales</taxon>
        <taxon>Herpetosiphonaceae</taxon>
        <taxon>Herpetosiphon</taxon>
    </lineage>
</organism>
<dbReference type="Proteomes" id="UP000000787">
    <property type="component" value="Chromosome"/>
</dbReference>
<dbReference type="Pfam" id="PF14066">
    <property type="entry name" value="DUF4256"/>
    <property type="match status" value="1"/>
</dbReference>
<keyword evidence="2" id="KW-1185">Reference proteome</keyword>
<sequence>MDHEKILLPEQREMLITDLQVRFSQHMSRHVGLEWAKIQAKLEQQPAKLWSLAEMERTGGEPDVLAYDPQSDSYLFFDCAAESPAGRRSACYDRAAQTSRKAHPPAHNALDLALAMGIELLTEADYRRLQTFGAFDTKTSSWLHTPSEIRSLGGAIFGDRRYNQVFVYHNGADSYYAARGFRGLLRV</sequence>
<protein>
    <recommendedName>
        <fullName evidence="3">DUF4256 domain-containing protein</fullName>
    </recommendedName>
</protein>
<dbReference type="AlphaFoldDB" id="A9B7T5"/>
<dbReference type="HOGENOM" id="CLU_124273_0_0_0"/>
<evidence type="ECO:0000313" key="2">
    <source>
        <dbReference type="Proteomes" id="UP000000787"/>
    </source>
</evidence>
<dbReference type="InterPro" id="IPR025352">
    <property type="entry name" value="DUF4256"/>
</dbReference>
<proteinExistence type="predicted"/>
<accession>A9B7T5</accession>
<gene>
    <name evidence="1" type="ordered locus">Haur_1820</name>
</gene>
<name>A9B7T5_HERA2</name>
<dbReference type="KEGG" id="hau:Haur_1820"/>
<dbReference type="EMBL" id="CP000875">
    <property type="protein sequence ID" value="ABX04463.1"/>
    <property type="molecule type" value="Genomic_DNA"/>
</dbReference>
<dbReference type="eggNOG" id="ENOG502Z7KY">
    <property type="taxonomic scope" value="Bacteria"/>
</dbReference>
<dbReference type="InParanoid" id="A9B7T5"/>
<reference evidence="1 2" key="1">
    <citation type="journal article" date="2011" name="Stand. Genomic Sci.">
        <title>Complete genome sequence of the filamentous gliding predatory bacterium Herpetosiphon aurantiacus type strain (114-95(T)).</title>
        <authorList>
            <person name="Kiss H."/>
            <person name="Nett M."/>
            <person name="Domin N."/>
            <person name="Martin K."/>
            <person name="Maresca J.A."/>
            <person name="Copeland A."/>
            <person name="Lapidus A."/>
            <person name="Lucas S."/>
            <person name="Berry K.W."/>
            <person name="Glavina Del Rio T."/>
            <person name="Dalin E."/>
            <person name="Tice H."/>
            <person name="Pitluck S."/>
            <person name="Richardson P."/>
            <person name="Bruce D."/>
            <person name="Goodwin L."/>
            <person name="Han C."/>
            <person name="Detter J.C."/>
            <person name="Schmutz J."/>
            <person name="Brettin T."/>
            <person name="Land M."/>
            <person name="Hauser L."/>
            <person name="Kyrpides N.C."/>
            <person name="Ivanova N."/>
            <person name="Goker M."/>
            <person name="Woyke T."/>
            <person name="Klenk H.P."/>
            <person name="Bryant D.A."/>
        </authorList>
    </citation>
    <scope>NUCLEOTIDE SEQUENCE [LARGE SCALE GENOMIC DNA]</scope>
    <source>
        <strain evidence="2">ATCC 23779 / DSM 785 / 114-95</strain>
    </source>
</reference>
<dbReference type="STRING" id="316274.Haur_1820"/>
<dbReference type="BioCyc" id="HAUR316274:GHYA-1848-MONOMER"/>
<evidence type="ECO:0000313" key="1">
    <source>
        <dbReference type="EMBL" id="ABX04463.1"/>
    </source>
</evidence>